<dbReference type="OrthoDB" id="1010870at2"/>
<organism evidence="3 4">
    <name type="scientific">Desulfosarcina widdelii</name>
    <dbReference type="NCBI Taxonomy" id="947919"/>
    <lineage>
        <taxon>Bacteria</taxon>
        <taxon>Pseudomonadati</taxon>
        <taxon>Thermodesulfobacteriota</taxon>
        <taxon>Desulfobacteria</taxon>
        <taxon>Desulfobacterales</taxon>
        <taxon>Desulfosarcinaceae</taxon>
        <taxon>Desulfosarcina</taxon>
    </lineage>
</organism>
<keyword evidence="1" id="KW-0175">Coiled coil</keyword>
<evidence type="ECO:0000313" key="3">
    <source>
        <dbReference type="EMBL" id="BBO76667.1"/>
    </source>
</evidence>
<protein>
    <submittedName>
        <fullName evidence="3">Uncharacterized protein</fullName>
    </submittedName>
</protein>
<keyword evidence="4" id="KW-1185">Reference proteome</keyword>
<dbReference type="EMBL" id="AP021875">
    <property type="protein sequence ID" value="BBO76667.1"/>
    <property type="molecule type" value="Genomic_DNA"/>
</dbReference>
<feature type="coiled-coil region" evidence="1">
    <location>
        <begin position="20"/>
        <end position="57"/>
    </location>
</feature>
<name>A0A5K7ZKX7_9BACT</name>
<dbReference type="RefSeq" id="WP_155305481.1">
    <property type="nucleotide sequence ID" value="NZ_AP021875.1"/>
</dbReference>
<proteinExistence type="predicted"/>
<dbReference type="AlphaFoldDB" id="A0A5K7ZKX7"/>
<evidence type="ECO:0000256" key="2">
    <source>
        <dbReference type="SAM" id="MobiDB-lite"/>
    </source>
</evidence>
<feature type="region of interest" description="Disordered" evidence="2">
    <location>
        <begin position="333"/>
        <end position="359"/>
    </location>
</feature>
<sequence length="359" mass="40651">MNDQADLPAVSMANTKKELLEAYEIAKKRFESQSKDLLDAEKARKRMEKEVATATADTQTAQDPIKRLHDLRGAISRELGDLAERFEKEIETYRKIQSAIETKQAELDTIYEVETAASDLAALIEAQRAKKEQFDQETAAEKAAFETEMEELRNQWQREKTDHDRQVAEEKASLKKERQREKEEYEYVFAREKAQRKNALEDELAALEKEIAAKRSDFEASVQERTAALDAREEALAAREKEIDGLQKEVDGFPKQLDAAVDKAVADNTKQLSRDFESEKALIQARFDGEKNVLAGKIEALEKMAVSQAAQIADLSQKSEKAYEKVQDIANKAVSASRRESYSQAPSRSGVSVREENQL</sequence>
<feature type="region of interest" description="Disordered" evidence="2">
    <location>
        <begin position="149"/>
        <end position="178"/>
    </location>
</feature>
<evidence type="ECO:0000256" key="1">
    <source>
        <dbReference type="SAM" id="Coils"/>
    </source>
</evidence>
<feature type="coiled-coil region" evidence="1">
    <location>
        <begin position="298"/>
        <end position="332"/>
    </location>
</feature>
<gene>
    <name evidence="3" type="ORF">DSCW_40840</name>
</gene>
<dbReference type="KEGG" id="dwd:DSCW_40840"/>
<reference evidence="3 4" key="1">
    <citation type="submission" date="2019-11" db="EMBL/GenBank/DDBJ databases">
        <title>Comparative genomics of hydrocarbon-degrading Desulfosarcina strains.</title>
        <authorList>
            <person name="Watanabe M."/>
            <person name="Kojima H."/>
            <person name="Fukui M."/>
        </authorList>
    </citation>
    <scope>NUCLEOTIDE SEQUENCE [LARGE SCALE GENOMIC DNA]</scope>
    <source>
        <strain evidence="3 4">PP31</strain>
    </source>
</reference>
<dbReference type="Proteomes" id="UP000427769">
    <property type="component" value="Chromosome"/>
</dbReference>
<evidence type="ECO:0000313" key="4">
    <source>
        <dbReference type="Proteomes" id="UP000427769"/>
    </source>
</evidence>
<accession>A0A5K7ZKX7</accession>